<gene>
    <name evidence="1" type="ORF">COLO4_35371</name>
</gene>
<sequence length="31" mass="3409">MAFWHWHLAVVAASYYLVAVADTQGKAMAIS</sequence>
<comment type="caution">
    <text evidence="1">The sequence shown here is derived from an EMBL/GenBank/DDBJ whole genome shotgun (WGS) entry which is preliminary data.</text>
</comment>
<keyword evidence="2" id="KW-1185">Reference proteome</keyword>
<organism evidence="1 2">
    <name type="scientific">Corchorus olitorius</name>
    <dbReference type="NCBI Taxonomy" id="93759"/>
    <lineage>
        <taxon>Eukaryota</taxon>
        <taxon>Viridiplantae</taxon>
        <taxon>Streptophyta</taxon>
        <taxon>Embryophyta</taxon>
        <taxon>Tracheophyta</taxon>
        <taxon>Spermatophyta</taxon>
        <taxon>Magnoliopsida</taxon>
        <taxon>eudicotyledons</taxon>
        <taxon>Gunneridae</taxon>
        <taxon>Pentapetalae</taxon>
        <taxon>rosids</taxon>
        <taxon>malvids</taxon>
        <taxon>Malvales</taxon>
        <taxon>Malvaceae</taxon>
        <taxon>Grewioideae</taxon>
        <taxon>Apeibeae</taxon>
        <taxon>Corchorus</taxon>
    </lineage>
</organism>
<reference evidence="2" key="1">
    <citation type="submission" date="2013-09" db="EMBL/GenBank/DDBJ databases">
        <title>Corchorus olitorius genome sequencing.</title>
        <authorList>
            <person name="Alam M."/>
            <person name="Haque M.S."/>
            <person name="Islam M.S."/>
            <person name="Emdad E.M."/>
            <person name="Islam M.M."/>
            <person name="Ahmed B."/>
            <person name="Halim A."/>
            <person name="Hossen Q.M.M."/>
            <person name="Hossain M.Z."/>
            <person name="Ahmed R."/>
            <person name="Khan M.M."/>
            <person name="Islam R."/>
            <person name="Rashid M.M."/>
            <person name="Khan S.A."/>
            <person name="Rahman M.S."/>
            <person name="Alam M."/>
            <person name="Yahiya A.S."/>
            <person name="Khan M.S."/>
            <person name="Azam M.S."/>
            <person name="Haque T."/>
            <person name="Lashkar M.Z.H."/>
            <person name="Akhand A.I."/>
            <person name="Morshed G."/>
            <person name="Roy S."/>
            <person name="Uddin K.S."/>
            <person name="Rabeya T."/>
            <person name="Hossain A.S."/>
            <person name="Chowdhury A."/>
            <person name="Snigdha A.R."/>
            <person name="Mortoza M.S."/>
            <person name="Matin S.A."/>
            <person name="Hoque S.M.E."/>
            <person name="Islam M.K."/>
            <person name="Roy D.K."/>
            <person name="Haider R."/>
            <person name="Moosa M.M."/>
            <person name="Elias S.M."/>
            <person name="Hasan A.M."/>
            <person name="Jahan S."/>
            <person name="Shafiuddin M."/>
            <person name="Mahmood N."/>
            <person name="Shommy N.S."/>
        </authorList>
    </citation>
    <scope>NUCLEOTIDE SEQUENCE [LARGE SCALE GENOMIC DNA]</scope>
    <source>
        <strain evidence="2">cv. O-4</strain>
    </source>
</reference>
<dbReference type="AlphaFoldDB" id="A0A1R3GH98"/>
<evidence type="ECO:0000313" key="2">
    <source>
        <dbReference type="Proteomes" id="UP000187203"/>
    </source>
</evidence>
<accession>A0A1R3GH98</accession>
<dbReference type="EMBL" id="AWUE01022535">
    <property type="protein sequence ID" value="OMO57454.1"/>
    <property type="molecule type" value="Genomic_DNA"/>
</dbReference>
<evidence type="ECO:0000313" key="1">
    <source>
        <dbReference type="EMBL" id="OMO57454.1"/>
    </source>
</evidence>
<dbReference type="Proteomes" id="UP000187203">
    <property type="component" value="Unassembled WGS sequence"/>
</dbReference>
<name>A0A1R3GH98_9ROSI</name>
<proteinExistence type="predicted"/>
<protein>
    <submittedName>
        <fullName evidence="1">Uncharacterized protein</fullName>
    </submittedName>
</protein>